<name>A0ABW0EB88_9BACT</name>
<organism evidence="1 2">
    <name type="scientific">Adhaeribacter terreus</name>
    <dbReference type="NCBI Taxonomy" id="529703"/>
    <lineage>
        <taxon>Bacteria</taxon>
        <taxon>Pseudomonadati</taxon>
        <taxon>Bacteroidota</taxon>
        <taxon>Cytophagia</taxon>
        <taxon>Cytophagales</taxon>
        <taxon>Hymenobacteraceae</taxon>
        <taxon>Adhaeribacter</taxon>
    </lineage>
</organism>
<dbReference type="Proteomes" id="UP001596161">
    <property type="component" value="Unassembled WGS sequence"/>
</dbReference>
<evidence type="ECO:0008006" key="3">
    <source>
        <dbReference type="Google" id="ProtNLM"/>
    </source>
</evidence>
<keyword evidence="2" id="KW-1185">Reference proteome</keyword>
<dbReference type="PROSITE" id="PS51257">
    <property type="entry name" value="PROKAR_LIPOPROTEIN"/>
    <property type="match status" value="1"/>
</dbReference>
<protein>
    <recommendedName>
        <fullName evidence="3">DUF4377 domain-containing protein</fullName>
    </recommendedName>
</protein>
<dbReference type="EMBL" id="JBHSKT010000008">
    <property type="protein sequence ID" value="MFC5271613.1"/>
    <property type="molecule type" value="Genomic_DNA"/>
</dbReference>
<dbReference type="RefSeq" id="WP_378017975.1">
    <property type="nucleotide sequence ID" value="NZ_JBHSKT010000008.1"/>
</dbReference>
<evidence type="ECO:0000313" key="1">
    <source>
        <dbReference type="EMBL" id="MFC5271613.1"/>
    </source>
</evidence>
<proteinExistence type="predicted"/>
<accession>A0ABW0EB88</accession>
<gene>
    <name evidence="1" type="ORF">ACFPIB_13400</name>
</gene>
<reference evidence="2" key="1">
    <citation type="journal article" date="2019" name="Int. J. Syst. Evol. Microbiol.">
        <title>The Global Catalogue of Microorganisms (GCM) 10K type strain sequencing project: providing services to taxonomists for standard genome sequencing and annotation.</title>
        <authorList>
            <consortium name="The Broad Institute Genomics Platform"/>
            <consortium name="The Broad Institute Genome Sequencing Center for Infectious Disease"/>
            <person name="Wu L."/>
            <person name="Ma J."/>
        </authorList>
    </citation>
    <scope>NUCLEOTIDE SEQUENCE [LARGE SCALE GENOMIC DNA]</scope>
    <source>
        <strain evidence="2">KACC 12602</strain>
    </source>
</reference>
<sequence>MKHIFNLILYFFILSCSNSKNDGDSEKAIDLKDNKKHEWPTFIIDGYSYVDTSKRTYKLKFKYPPSLVVEQCKMGLCIGKKIKTKAPDDPITNTMDCCIRSSDLRLMSALVYLEGKNPDLHPFHESISSVKIADRDADRVQLIENKTNKILKDYVFLDLLEYEITYEIVNTKLSPIDFDYFLKTIEITQN</sequence>
<evidence type="ECO:0000313" key="2">
    <source>
        <dbReference type="Proteomes" id="UP001596161"/>
    </source>
</evidence>
<comment type="caution">
    <text evidence="1">The sequence shown here is derived from an EMBL/GenBank/DDBJ whole genome shotgun (WGS) entry which is preliminary data.</text>
</comment>